<keyword evidence="3" id="KW-1185">Reference proteome</keyword>
<feature type="compositionally biased region" description="Acidic residues" evidence="1">
    <location>
        <begin position="64"/>
        <end position="96"/>
    </location>
</feature>
<dbReference type="Proteomes" id="UP000762676">
    <property type="component" value="Unassembled WGS sequence"/>
</dbReference>
<feature type="region of interest" description="Disordered" evidence="1">
    <location>
        <begin position="17"/>
        <end position="96"/>
    </location>
</feature>
<sequence>MRSKYSAPAITCSIRHGQDEDVGFSPGQNITRAESHRETLQEARSSITTKTAIETVNIEHDDYYYDDGDDDGDDDDGDDDDDDDDVDDDDDDDDDD</sequence>
<evidence type="ECO:0000256" key="1">
    <source>
        <dbReference type="SAM" id="MobiDB-lite"/>
    </source>
</evidence>
<feature type="compositionally biased region" description="Polar residues" evidence="1">
    <location>
        <begin position="42"/>
        <end position="54"/>
    </location>
</feature>
<organism evidence="2 3">
    <name type="scientific">Elysia marginata</name>
    <dbReference type="NCBI Taxonomy" id="1093978"/>
    <lineage>
        <taxon>Eukaryota</taxon>
        <taxon>Metazoa</taxon>
        <taxon>Spiralia</taxon>
        <taxon>Lophotrochozoa</taxon>
        <taxon>Mollusca</taxon>
        <taxon>Gastropoda</taxon>
        <taxon>Heterobranchia</taxon>
        <taxon>Euthyneura</taxon>
        <taxon>Panpulmonata</taxon>
        <taxon>Sacoglossa</taxon>
        <taxon>Placobranchoidea</taxon>
        <taxon>Plakobranchidae</taxon>
        <taxon>Elysia</taxon>
    </lineage>
</organism>
<proteinExistence type="predicted"/>
<gene>
    <name evidence="2" type="ORF">ElyMa_000420100</name>
</gene>
<evidence type="ECO:0000313" key="3">
    <source>
        <dbReference type="Proteomes" id="UP000762676"/>
    </source>
</evidence>
<comment type="caution">
    <text evidence="2">The sequence shown here is derived from an EMBL/GenBank/DDBJ whole genome shotgun (WGS) entry which is preliminary data.</text>
</comment>
<evidence type="ECO:0000313" key="2">
    <source>
        <dbReference type="EMBL" id="GFR74021.1"/>
    </source>
</evidence>
<protein>
    <submittedName>
        <fullName evidence="2">Uncharacterized protein</fullName>
    </submittedName>
</protein>
<name>A0AAV4FM58_9GAST</name>
<dbReference type="AlphaFoldDB" id="A0AAV4FM58"/>
<accession>A0AAV4FM58</accession>
<reference evidence="2 3" key="1">
    <citation type="journal article" date="2021" name="Elife">
        <title>Chloroplast acquisition without the gene transfer in kleptoplastic sea slugs, Plakobranchus ocellatus.</title>
        <authorList>
            <person name="Maeda T."/>
            <person name="Takahashi S."/>
            <person name="Yoshida T."/>
            <person name="Shimamura S."/>
            <person name="Takaki Y."/>
            <person name="Nagai Y."/>
            <person name="Toyoda A."/>
            <person name="Suzuki Y."/>
            <person name="Arimoto A."/>
            <person name="Ishii H."/>
            <person name="Satoh N."/>
            <person name="Nishiyama T."/>
            <person name="Hasebe M."/>
            <person name="Maruyama T."/>
            <person name="Minagawa J."/>
            <person name="Obokata J."/>
            <person name="Shigenobu S."/>
        </authorList>
    </citation>
    <scope>NUCLEOTIDE SEQUENCE [LARGE SCALE GENOMIC DNA]</scope>
</reference>
<dbReference type="EMBL" id="BMAT01000828">
    <property type="protein sequence ID" value="GFR74021.1"/>
    <property type="molecule type" value="Genomic_DNA"/>
</dbReference>